<proteinExistence type="predicted"/>
<evidence type="ECO:0000259" key="1">
    <source>
        <dbReference type="Pfam" id="PF01909"/>
    </source>
</evidence>
<dbReference type="EMBL" id="BBMT01000005">
    <property type="protein sequence ID" value="GAL34930.1"/>
    <property type="molecule type" value="Genomic_DNA"/>
</dbReference>
<dbReference type="AlphaFoldDB" id="A0A090T4P2"/>
<comment type="caution">
    <text evidence="2">The sequence shown here is derived from an EMBL/GenBank/DDBJ whole genome shotgun (WGS) entry which is preliminary data.</text>
</comment>
<evidence type="ECO:0000313" key="3">
    <source>
        <dbReference type="Proteomes" id="UP000029224"/>
    </source>
</evidence>
<sequence length="259" mass="29168">MQTQVSTQSPIHRSIPQPSYVPVIEDLIACLKSGLKESLHSVYVYGSVANGTAIPNVSNLDVVLVTHAPFSASQKSLFNSINWRFQKDFPFVKGLAIRTALVSEVASLSALFTWGFLLKQCCTNVYGEDLSECFGDYVPSWEIAKQWNMDIEQSAAMLRKEVALAEDAPSQVDAQRRLAKKLLRAAYGLVLHKTKRWLDDPLESGQVFLEYYPQREQTVERLGILLGRRVIPKRSVVGLVDDFAPWLVKEYQKTEFKIG</sequence>
<reference evidence="2 3" key="2">
    <citation type="submission" date="2014-09" db="EMBL/GenBank/DDBJ databases">
        <authorList>
            <consortium name="NBRP consortium"/>
            <person name="Sawabe T."/>
            <person name="Meirelles P."/>
            <person name="Nakanishi M."/>
            <person name="Sayaka M."/>
            <person name="Hattori M."/>
            <person name="Ohkuma M."/>
        </authorList>
    </citation>
    <scope>NUCLEOTIDE SEQUENCE [LARGE SCALE GENOMIC DNA]</scope>
    <source>
        <strain evidence="2 3">JCM 19240</strain>
    </source>
</reference>
<dbReference type="GO" id="GO:0016779">
    <property type="term" value="F:nucleotidyltransferase activity"/>
    <property type="evidence" value="ECO:0007669"/>
    <property type="project" value="InterPro"/>
</dbReference>
<name>A0A090T4P2_9VIBR</name>
<dbReference type="Proteomes" id="UP000029224">
    <property type="component" value="Unassembled WGS sequence"/>
</dbReference>
<dbReference type="SUPFAM" id="SSF81301">
    <property type="entry name" value="Nucleotidyltransferase"/>
    <property type="match status" value="1"/>
</dbReference>
<feature type="domain" description="Polymerase nucleotidyl transferase" evidence="1">
    <location>
        <begin position="39"/>
        <end position="73"/>
    </location>
</feature>
<organism evidence="2 3">
    <name type="scientific">Vibrio maritimus</name>
    <dbReference type="NCBI Taxonomy" id="990268"/>
    <lineage>
        <taxon>Bacteria</taxon>
        <taxon>Pseudomonadati</taxon>
        <taxon>Pseudomonadota</taxon>
        <taxon>Gammaproteobacteria</taxon>
        <taxon>Vibrionales</taxon>
        <taxon>Vibrionaceae</taxon>
        <taxon>Vibrio</taxon>
    </lineage>
</organism>
<protein>
    <recommendedName>
        <fullName evidence="1">Polymerase nucleotidyl transferase domain-containing protein</fullName>
    </recommendedName>
</protein>
<accession>A0A090T4P2</accession>
<gene>
    <name evidence="2" type="ORF">JCM19240_4480</name>
</gene>
<dbReference type="Pfam" id="PF01909">
    <property type="entry name" value="NTP_transf_2"/>
    <property type="match status" value="1"/>
</dbReference>
<reference evidence="2 3" key="1">
    <citation type="submission" date="2014-09" db="EMBL/GenBank/DDBJ databases">
        <title>Vibrio maritimus JCM 19240. (C210) whole genome shotgun sequence.</title>
        <authorList>
            <person name="Sawabe T."/>
            <person name="Meirelles P."/>
            <person name="Nakanishi M."/>
            <person name="Sayaka M."/>
            <person name="Hattori M."/>
            <person name="Ohkuma M."/>
        </authorList>
    </citation>
    <scope>NUCLEOTIDE SEQUENCE [LARGE SCALE GENOMIC DNA]</scope>
    <source>
        <strain evidence="2 3">JCM 19240</strain>
    </source>
</reference>
<dbReference type="InterPro" id="IPR002934">
    <property type="entry name" value="Polymerase_NTP_transf_dom"/>
</dbReference>
<keyword evidence="3" id="KW-1185">Reference proteome</keyword>
<dbReference type="InterPro" id="IPR043519">
    <property type="entry name" value="NT_sf"/>
</dbReference>
<evidence type="ECO:0000313" key="2">
    <source>
        <dbReference type="EMBL" id="GAL34930.1"/>
    </source>
</evidence>